<evidence type="ECO:0000313" key="3">
    <source>
        <dbReference type="Proteomes" id="UP000050525"/>
    </source>
</evidence>
<proteinExistence type="predicted"/>
<accession>A0A151MNW2</accession>
<organism evidence="2 3">
    <name type="scientific">Alligator mississippiensis</name>
    <name type="common">American alligator</name>
    <dbReference type="NCBI Taxonomy" id="8496"/>
    <lineage>
        <taxon>Eukaryota</taxon>
        <taxon>Metazoa</taxon>
        <taxon>Chordata</taxon>
        <taxon>Craniata</taxon>
        <taxon>Vertebrata</taxon>
        <taxon>Euteleostomi</taxon>
        <taxon>Archelosauria</taxon>
        <taxon>Archosauria</taxon>
        <taxon>Crocodylia</taxon>
        <taxon>Alligatoridae</taxon>
        <taxon>Alligatorinae</taxon>
        <taxon>Alligator</taxon>
    </lineage>
</organism>
<protein>
    <submittedName>
        <fullName evidence="2">Uncharacterized protein</fullName>
    </submittedName>
</protein>
<reference evidence="2 3" key="1">
    <citation type="journal article" date="2012" name="Genome Biol.">
        <title>Sequencing three crocodilian genomes to illuminate the evolution of archosaurs and amniotes.</title>
        <authorList>
            <person name="St John J.A."/>
            <person name="Braun E.L."/>
            <person name="Isberg S.R."/>
            <person name="Miles L.G."/>
            <person name="Chong A.Y."/>
            <person name="Gongora J."/>
            <person name="Dalzell P."/>
            <person name="Moran C."/>
            <person name="Bed'hom B."/>
            <person name="Abzhanov A."/>
            <person name="Burgess S.C."/>
            <person name="Cooksey A.M."/>
            <person name="Castoe T.A."/>
            <person name="Crawford N.G."/>
            <person name="Densmore L.D."/>
            <person name="Drew J.C."/>
            <person name="Edwards S.V."/>
            <person name="Faircloth B.C."/>
            <person name="Fujita M.K."/>
            <person name="Greenwold M.J."/>
            <person name="Hoffmann F.G."/>
            <person name="Howard J.M."/>
            <person name="Iguchi T."/>
            <person name="Janes D.E."/>
            <person name="Khan S.Y."/>
            <person name="Kohno S."/>
            <person name="de Koning A.J."/>
            <person name="Lance S.L."/>
            <person name="McCarthy F.M."/>
            <person name="McCormack J.E."/>
            <person name="Merchant M.E."/>
            <person name="Peterson D.G."/>
            <person name="Pollock D.D."/>
            <person name="Pourmand N."/>
            <person name="Raney B.J."/>
            <person name="Roessler K.A."/>
            <person name="Sanford J.R."/>
            <person name="Sawyer R.H."/>
            <person name="Schmidt C.J."/>
            <person name="Triplett E.W."/>
            <person name="Tuberville T.D."/>
            <person name="Venegas-Anaya M."/>
            <person name="Howard J.T."/>
            <person name="Jarvis E.D."/>
            <person name="Guillette L.J.Jr."/>
            <person name="Glenn T.C."/>
            <person name="Green R.E."/>
            <person name="Ray D.A."/>
        </authorList>
    </citation>
    <scope>NUCLEOTIDE SEQUENCE [LARGE SCALE GENOMIC DNA]</scope>
    <source>
        <strain evidence="2">KSC_2009_1</strain>
    </source>
</reference>
<keyword evidence="3" id="KW-1185">Reference proteome</keyword>
<name>A0A151MNW2_ALLMI</name>
<dbReference type="EMBL" id="AKHW03005657">
    <property type="protein sequence ID" value="KYO26109.1"/>
    <property type="molecule type" value="Genomic_DNA"/>
</dbReference>
<dbReference type="Proteomes" id="UP000050525">
    <property type="component" value="Unassembled WGS sequence"/>
</dbReference>
<feature type="region of interest" description="Disordered" evidence="1">
    <location>
        <begin position="75"/>
        <end position="107"/>
    </location>
</feature>
<sequence length="107" mass="11367">MLAQGKAKLSMQLREQLLPGGPFYLLESVTWASPSPHSGVHSSGLPQQFLDLDKGTKKLGGMMLKAKLGQVHSSFMGSKADERKGSPGGEEELVAPASTVRYSLDGP</sequence>
<gene>
    <name evidence="2" type="ORF">Y1Q_0003861</name>
</gene>
<evidence type="ECO:0000256" key="1">
    <source>
        <dbReference type="SAM" id="MobiDB-lite"/>
    </source>
</evidence>
<evidence type="ECO:0000313" key="2">
    <source>
        <dbReference type="EMBL" id="KYO26109.1"/>
    </source>
</evidence>
<dbReference type="AlphaFoldDB" id="A0A151MNW2"/>
<comment type="caution">
    <text evidence="2">The sequence shown here is derived from an EMBL/GenBank/DDBJ whole genome shotgun (WGS) entry which is preliminary data.</text>
</comment>